<dbReference type="EMBL" id="CP060731">
    <property type="protein sequence ID" value="QNN78036.1"/>
    <property type="molecule type" value="Genomic_DNA"/>
</dbReference>
<sequence length="159" mass="18228">MMLFGDEAERVESAIAERLGLLLFAYSRLDVSLGLQLVWTDGAKELPGLTHRYNNQGVGPRIEFLRKRVATVYAPGSEGAREYADFFDELDALRQIRNDLVHGRWSPPLDGERMACVAGLPTSDDQRETYYSPALLDEVVQRLHRVSTWHDRLRDRWPL</sequence>
<proteinExistence type="predicted"/>
<dbReference type="Proteomes" id="UP000515838">
    <property type="component" value="Chromosome"/>
</dbReference>
<dbReference type="RefSeq" id="WP_187573506.1">
    <property type="nucleotide sequence ID" value="NZ_CP060731.1"/>
</dbReference>
<accession>A0A7G9TD61</accession>
<evidence type="ECO:0000313" key="2">
    <source>
        <dbReference type="Proteomes" id="UP000515838"/>
    </source>
</evidence>
<reference evidence="1 2" key="1">
    <citation type="submission" date="2020-08" db="EMBL/GenBank/DDBJ databases">
        <title>Streptomycin Non-resistant strain, P. mexicana.</title>
        <authorList>
            <person name="Ganesh-Kumar S."/>
            <person name="Zhe T."/>
            <person name="Yu Z."/>
            <person name="Min Y."/>
        </authorList>
    </citation>
    <scope>NUCLEOTIDE SEQUENCE [LARGE SCALE GENOMIC DNA]</scope>
    <source>
        <strain evidence="1 2">GTZY2</strain>
    </source>
</reference>
<evidence type="ECO:0000313" key="1">
    <source>
        <dbReference type="EMBL" id="QNN78036.1"/>
    </source>
</evidence>
<gene>
    <name evidence="1" type="ORF">IAE60_00900</name>
</gene>
<protein>
    <recommendedName>
        <fullName evidence="3">RiboL-PSP-HEPN domain-containing protein</fullName>
    </recommendedName>
</protein>
<evidence type="ECO:0008006" key="3">
    <source>
        <dbReference type="Google" id="ProtNLM"/>
    </source>
</evidence>
<dbReference type="AlphaFoldDB" id="A0A7G9TD61"/>
<organism evidence="1 2">
    <name type="scientific">Pseudoxanthomonas mexicana</name>
    <dbReference type="NCBI Taxonomy" id="128785"/>
    <lineage>
        <taxon>Bacteria</taxon>
        <taxon>Pseudomonadati</taxon>
        <taxon>Pseudomonadota</taxon>
        <taxon>Gammaproteobacteria</taxon>
        <taxon>Lysobacterales</taxon>
        <taxon>Lysobacteraceae</taxon>
        <taxon>Pseudoxanthomonas</taxon>
    </lineage>
</organism>
<dbReference type="GeneID" id="81469501"/>
<name>A0A7G9TD61_PSEMX</name>